<dbReference type="STRING" id="254.SAMN05421682_11059"/>
<evidence type="ECO:0000256" key="2">
    <source>
        <dbReference type="ARBA" id="ARBA00023125"/>
    </source>
</evidence>
<proteinExistence type="predicted"/>
<feature type="domain" description="HTH cro/C1-type" evidence="4">
    <location>
        <begin position="15"/>
        <end position="69"/>
    </location>
</feature>
<dbReference type="Proteomes" id="UP000254282">
    <property type="component" value="Unassembled WGS sequence"/>
</dbReference>
<protein>
    <submittedName>
        <fullName evidence="5">Helix-turn-helix domain</fullName>
    </submittedName>
</protein>
<dbReference type="SUPFAM" id="SSF47413">
    <property type="entry name" value="lambda repressor-like DNA-binding domains"/>
    <property type="match status" value="1"/>
</dbReference>
<dbReference type="CDD" id="cd00093">
    <property type="entry name" value="HTH_XRE"/>
    <property type="match status" value="1"/>
</dbReference>
<evidence type="ECO:0000313" key="5">
    <source>
        <dbReference type="EMBL" id="SUX44297.1"/>
    </source>
</evidence>
<gene>
    <name evidence="5" type="ORF">NCTC13532_00742</name>
</gene>
<dbReference type="GO" id="GO:0003677">
    <property type="term" value="F:DNA binding"/>
    <property type="evidence" value="ECO:0007669"/>
    <property type="project" value="UniProtKB-KW"/>
</dbReference>
<name>A0A381FCP6_9FLAO</name>
<dbReference type="SMART" id="SM00530">
    <property type="entry name" value="HTH_XRE"/>
    <property type="match status" value="1"/>
</dbReference>
<dbReference type="EMBL" id="UFVR01000004">
    <property type="protein sequence ID" value="SUX44297.1"/>
    <property type="molecule type" value="Genomic_DNA"/>
</dbReference>
<dbReference type="SUPFAM" id="SSF51306">
    <property type="entry name" value="LexA/Signal peptidase"/>
    <property type="match status" value="1"/>
</dbReference>
<dbReference type="Pfam" id="PF12844">
    <property type="entry name" value="HTH_19"/>
    <property type="match status" value="1"/>
</dbReference>
<dbReference type="InterPro" id="IPR010982">
    <property type="entry name" value="Lambda_DNA-bd_dom_sf"/>
</dbReference>
<keyword evidence="1" id="KW-0805">Transcription regulation</keyword>
<evidence type="ECO:0000256" key="1">
    <source>
        <dbReference type="ARBA" id="ARBA00023015"/>
    </source>
</evidence>
<dbReference type="AlphaFoldDB" id="A0A381FCP6"/>
<sequence length="262" mass="30298">MLLQFIAMSIFSENIRFLRDKTKASQQKVADDISITRGRYATYEDGRSEPPIELLIKLSHHYKVSIDLLVGVDLKKYPLDDMINLPNNRILLPMKVDEAGENKIEIVPQKASMGYLSGYNDPEFVEGLQHLSLPFLRNGKFRAFPADGDSMPPYNDGTYIVGKYLEDKKDLKKGKTYIFITKDGIVYKRYSKQNDSGSFVSSDNSFYEPYEIKWSEVYEIWEFACSINTQELRIENLEYQEIKSMFETLRSEIRSSKNKSGI</sequence>
<dbReference type="Gene3D" id="1.10.260.40">
    <property type="entry name" value="lambda repressor-like DNA-binding domains"/>
    <property type="match status" value="1"/>
</dbReference>
<dbReference type="InterPro" id="IPR039418">
    <property type="entry name" value="LexA-like"/>
</dbReference>
<dbReference type="PROSITE" id="PS50943">
    <property type="entry name" value="HTH_CROC1"/>
    <property type="match status" value="1"/>
</dbReference>
<evidence type="ECO:0000256" key="3">
    <source>
        <dbReference type="ARBA" id="ARBA00023163"/>
    </source>
</evidence>
<keyword evidence="2" id="KW-0238">DNA-binding</keyword>
<evidence type="ECO:0000313" key="6">
    <source>
        <dbReference type="Proteomes" id="UP000254282"/>
    </source>
</evidence>
<dbReference type="Gene3D" id="2.10.109.10">
    <property type="entry name" value="Umud Fragment, subunit A"/>
    <property type="match status" value="1"/>
</dbReference>
<dbReference type="CDD" id="cd06529">
    <property type="entry name" value="S24_LexA-like"/>
    <property type="match status" value="1"/>
</dbReference>
<dbReference type="PANTHER" id="PTHR40661:SF3">
    <property type="entry name" value="FELS-1 PROPHAGE TRANSCRIPTIONAL REGULATOR"/>
    <property type="match status" value="1"/>
</dbReference>
<dbReference type="InterPro" id="IPR036286">
    <property type="entry name" value="LexA/Signal_pep-like_sf"/>
</dbReference>
<keyword evidence="3" id="KW-0804">Transcription</keyword>
<dbReference type="InterPro" id="IPR001387">
    <property type="entry name" value="Cro/C1-type_HTH"/>
</dbReference>
<reference evidence="5 6" key="1">
    <citation type="submission" date="2018-06" db="EMBL/GenBank/DDBJ databases">
        <authorList>
            <consortium name="Pathogen Informatics"/>
            <person name="Doyle S."/>
        </authorList>
    </citation>
    <scope>NUCLEOTIDE SEQUENCE [LARGE SCALE GENOMIC DNA]</scope>
    <source>
        <strain evidence="5 6">NCTC13532</strain>
    </source>
</reference>
<accession>A0A381FCP6</accession>
<evidence type="ECO:0000259" key="4">
    <source>
        <dbReference type="PROSITE" id="PS50943"/>
    </source>
</evidence>
<organism evidence="5 6">
    <name type="scientific">Chryseobacterium indoltheticum</name>
    <dbReference type="NCBI Taxonomy" id="254"/>
    <lineage>
        <taxon>Bacteria</taxon>
        <taxon>Pseudomonadati</taxon>
        <taxon>Bacteroidota</taxon>
        <taxon>Flavobacteriia</taxon>
        <taxon>Flavobacteriales</taxon>
        <taxon>Weeksellaceae</taxon>
        <taxon>Chryseobacterium group</taxon>
        <taxon>Chryseobacterium</taxon>
    </lineage>
</organism>
<dbReference type="PANTHER" id="PTHR40661">
    <property type="match status" value="1"/>
</dbReference>